<dbReference type="InterPro" id="IPR012340">
    <property type="entry name" value="NA-bd_OB-fold"/>
</dbReference>
<accession>A0A1M7GW64</accession>
<dbReference type="EMBL" id="FRBR01000011">
    <property type="protein sequence ID" value="SHM20433.1"/>
    <property type="molecule type" value="Genomic_DNA"/>
</dbReference>
<dbReference type="STRING" id="337701.SAMN05444398_111108"/>
<organism evidence="2 3">
    <name type="scientific">Roseovarius pacificus</name>
    <dbReference type="NCBI Taxonomy" id="337701"/>
    <lineage>
        <taxon>Bacteria</taxon>
        <taxon>Pseudomonadati</taxon>
        <taxon>Pseudomonadota</taxon>
        <taxon>Alphaproteobacteria</taxon>
        <taxon>Rhodobacterales</taxon>
        <taxon>Roseobacteraceae</taxon>
        <taxon>Roseovarius</taxon>
    </lineage>
</organism>
<name>A0A1M7GW64_9RHOB</name>
<gene>
    <name evidence="2" type="ORF">SAMN05444398_111108</name>
</gene>
<proteinExistence type="predicted"/>
<dbReference type="Pfam" id="PF01796">
    <property type="entry name" value="OB_ChsH2_C"/>
    <property type="match status" value="1"/>
</dbReference>
<dbReference type="InterPro" id="IPR052513">
    <property type="entry name" value="Thioester_dehydratase-like"/>
</dbReference>
<keyword evidence="3" id="KW-1185">Reference proteome</keyword>
<dbReference type="AlphaFoldDB" id="A0A1M7GW64"/>
<reference evidence="2 3" key="1">
    <citation type="submission" date="2016-11" db="EMBL/GenBank/DDBJ databases">
        <authorList>
            <person name="Jaros S."/>
            <person name="Januszkiewicz K."/>
            <person name="Wedrychowicz H."/>
        </authorList>
    </citation>
    <scope>NUCLEOTIDE SEQUENCE [LARGE SCALE GENOMIC DNA]</scope>
    <source>
        <strain evidence="2 3">DSM 29589</strain>
    </source>
</reference>
<evidence type="ECO:0000313" key="2">
    <source>
        <dbReference type="EMBL" id="SHM20433.1"/>
    </source>
</evidence>
<dbReference type="SUPFAM" id="SSF50249">
    <property type="entry name" value="Nucleic acid-binding proteins"/>
    <property type="match status" value="1"/>
</dbReference>
<dbReference type="Proteomes" id="UP000183974">
    <property type="component" value="Unassembled WGS sequence"/>
</dbReference>
<protein>
    <recommendedName>
        <fullName evidence="1">ChsH2 C-terminal OB-fold domain-containing protein</fullName>
    </recommendedName>
</protein>
<dbReference type="PANTHER" id="PTHR34075:SF5">
    <property type="entry name" value="BLR3430 PROTEIN"/>
    <property type="match status" value="1"/>
</dbReference>
<dbReference type="InterPro" id="IPR002878">
    <property type="entry name" value="ChsH2_C"/>
</dbReference>
<dbReference type="PANTHER" id="PTHR34075">
    <property type="entry name" value="BLR3430 PROTEIN"/>
    <property type="match status" value="1"/>
</dbReference>
<feature type="domain" description="ChsH2 C-terminal OB-fold" evidence="1">
    <location>
        <begin position="68"/>
        <end position="112"/>
    </location>
</feature>
<evidence type="ECO:0000259" key="1">
    <source>
        <dbReference type="Pfam" id="PF01796"/>
    </source>
</evidence>
<evidence type="ECO:0000313" key="3">
    <source>
        <dbReference type="Proteomes" id="UP000183974"/>
    </source>
</evidence>
<sequence>MPMAGCFRPMSDWFSKRIGGDGMKAIGDYIAAAYAAGRIAYQHCSGCGQNQIFARDFCVTCLRPEPEWREAGGIGRIVACTTMHRAPTSEWKARLPYAIALVDIAEGLRVMALADSNLCAGDTARLRDQPVHDLPYFEPMVKI</sequence>